<dbReference type="Pfam" id="PF00858">
    <property type="entry name" value="ASC"/>
    <property type="match status" value="1"/>
</dbReference>
<gene>
    <name evidence="14" type="primary">106080565</name>
</gene>
<evidence type="ECO:0000313" key="14">
    <source>
        <dbReference type="EnsemblMetazoa" id="SCAU013286-PA"/>
    </source>
</evidence>
<organism evidence="14 15">
    <name type="scientific">Stomoxys calcitrans</name>
    <name type="common">Stable fly</name>
    <name type="synonym">Conops calcitrans</name>
    <dbReference type="NCBI Taxonomy" id="35570"/>
    <lineage>
        <taxon>Eukaryota</taxon>
        <taxon>Metazoa</taxon>
        <taxon>Ecdysozoa</taxon>
        <taxon>Arthropoda</taxon>
        <taxon>Hexapoda</taxon>
        <taxon>Insecta</taxon>
        <taxon>Pterygota</taxon>
        <taxon>Neoptera</taxon>
        <taxon>Endopterygota</taxon>
        <taxon>Diptera</taxon>
        <taxon>Brachycera</taxon>
        <taxon>Muscomorpha</taxon>
        <taxon>Muscoidea</taxon>
        <taxon>Muscidae</taxon>
        <taxon>Stomoxys</taxon>
    </lineage>
</organism>
<keyword evidence="4 12" id="KW-0894">Sodium channel</keyword>
<dbReference type="GO" id="GO:0005886">
    <property type="term" value="C:plasma membrane"/>
    <property type="evidence" value="ECO:0007669"/>
    <property type="project" value="TreeGrafter"/>
</dbReference>
<dbReference type="GO" id="GO:0015280">
    <property type="term" value="F:ligand-gated sodium channel activity"/>
    <property type="evidence" value="ECO:0007669"/>
    <property type="project" value="TreeGrafter"/>
</dbReference>
<evidence type="ECO:0000256" key="12">
    <source>
        <dbReference type="RuleBase" id="RU000679"/>
    </source>
</evidence>
<dbReference type="VEuPathDB" id="VectorBase:SCAU013286"/>
<dbReference type="PANTHER" id="PTHR11690:SF288">
    <property type="entry name" value="AMILORIDE-SENSITIVE NA+ CHANNEL-RELATED"/>
    <property type="match status" value="1"/>
</dbReference>
<dbReference type="InterPro" id="IPR001873">
    <property type="entry name" value="ENaC"/>
</dbReference>
<evidence type="ECO:0000313" key="15">
    <source>
        <dbReference type="Proteomes" id="UP000095300"/>
    </source>
</evidence>
<keyword evidence="9 13" id="KW-0472">Membrane</keyword>
<accession>A0A1I8Q2K6</accession>
<proteinExistence type="inferred from homology"/>
<evidence type="ECO:0000256" key="9">
    <source>
        <dbReference type="ARBA" id="ARBA00023136"/>
    </source>
</evidence>
<keyword evidence="5 12" id="KW-0812">Transmembrane</keyword>
<comment type="similarity">
    <text evidence="2 12">Belongs to the amiloride-sensitive sodium channel (TC 1.A.6) family.</text>
</comment>
<keyword evidence="11 12" id="KW-0407">Ion channel</keyword>
<dbReference type="OrthoDB" id="6021021at2759"/>
<dbReference type="PANTHER" id="PTHR11690">
    <property type="entry name" value="AMILORIDE-SENSITIVE SODIUM CHANNEL-RELATED"/>
    <property type="match status" value="1"/>
</dbReference>
<evidence type="ECO:0000256" key="3">
    <source>
        <dbReference type="ARBA" id="ARBA00022448"/>
    </source>
</evidence>
<dbReference type="AlphaFoldDB" id="A0A1I8Q2K6"/>
<feature type="transmembrane region" description="Helical" evidence="13">
    <location>
        <begin position="68"/>
        <end position="90"/>
    </location>
</feature>
<evidence type="ECO:0000256" key="11">
    <source>
        <dbReference type="ARBA" id="ARBA00023303"/>
    </source>
</evidence>
<evidence type="ECO:0000256" key="13">
    <source>
        <dbReference type="SAM" id="Phobius"/>
    </source>
</evidence>
<dbReference type="KEGG" id="scac:106080565"/>
<evidence type="ECO:0000256" key="8">
    <source>
        <dbReference type="ARBA" id="ARBA00023065"/>
    </source>
</evidence>
<evidence type="ECO:0000256" key="1">
    <source>
        <dbReference type="ARBA" id="ARBA00004141"/>
    </source>
</evidence>
<evidence type="ECO:0000256" key="5">
    <source>
        <dbReference type="ARBA" id="ARBA00022692"/>
    </source>
</evidence>
<name>A0A1I8Q2K6_STOCA</name>
<dbReference type="STRING" id="35570.A0A1I8Q2K6"/>
<dbReference type="EnsemblMetazoa" id="SCAU013286-RA">
    <property type="protein sequence ID" value="SCAU013286-PA"/>
    <property type="gene ID" value="SCAU013286"/>
</dbReference>
<comment type="subcellular location">
    <subcellularLocation>
        <location evidence="1">Membrane</location>
        <topology evidence="1">Multi-pass membrane protein</topology>
    </subcellularLocation>
</comment>
<reference evidence="14" key="1">
    <citation type="submission" date="2020-05" db="UniProtKB">
        <authorList>
            <consortium name="EnsemblMetazoa"/>
        </authorList>
    </citation>
    <scope>IDENTIFICATION</scope>
    <source>
        <strain evidence="14">USDA</strain>
    </source>
</reference>
<keyword evidence="6 13" id="KW-1133">Transmembrane helix</keyword>
<sequence length="248" mass="28568">MEDATVVLYPNDFAYFKNTNFQHPSGLLRFKVKPPANTRQIKILQSLLKFCGSSLHGANRAIDSNNRLLVRLFWLLIVVGAFVGCFVMYWKLTGRHQEETLVTVVESARKPIHDIEFPAVAVCPLNHINWIRNKSAEEKFLPQNPTEQIIKIFHDLLAAMERLTFITLDGVELLLRNAFVPKSLENIILYDLALHMAFRCDEIFVWCVYDETQLDCCKVFIHERTERGICLVFNSLISDESKIKQVIG</sequence>
<evidence type="ECO:0000256" key="6">
    <source>
        <dbReference type="ARBA" id="ARBA00022989"/>
    </source>
</evidence>
<evidence type="ECO:0000256" key="10">
    <source>
        <dbReference type="ARBA" id="ARBA00023201"/>
    </source>
</evidence>
<protein>
    <submittedName>
        <fullName evidence="14">Uncharacterized protein</fullName>
    </submittedName>
</protein>
<keyword evidence="15" id="KW-1185">Reference proteome</keyword>
<keyword evidence="7" id="KW-0915">Sodium</keyword>
<evidence type="ECO:0000256" key="2">
    <source>
        <dbReference type="ARBA" id="ARBA00007193"/>
    </source>
</evidence>
<keyword evidence="10 12" id="KW-0739">Sodium transport</keyword>
<dbReference type="Proteomes" id="UP000095300">
    <property type="component" value="Unassembled WGS sequence"/>
</dbReference>
<evidence type="ECO:0000256" key="7">
    <source>
        <dbReference type="ARBA" id="ARBA00023053"/>
    </source>
</evidence>
<keyword evidence="8 12" id="KW-0406">Ion transport</keyword>
<evidence type="ECO:0000256" key="4">
    <source>
        <dbReference type="ARBA" id="ARBA00022461"/>
    </source>
</evidence>
<keyword evidence="3 12" id="KW-0813">Transport</keyword>